<feature type="domain" description="Tyr recombinase" evidence="2">
    <location>
        <begin position="23"/>
        <end position="104"/>
    </location>
</feature>
<protein>
    <submittedName>
        <fullName evidence="3">Protein CBG02124</fullName>
    </submittedName>
</protein>
<gene>
    <name evidence="3 5" type="ORF">CBG02124</name>
    <name evidence="3" type="ORF">CBG_02124</name>
</gene>
<keyword evidence="1" id="KW-0233">DNA recombination</keyword>
<dbReference type="GeneID" id="8585874"/>
<organism evidence="3 4">
    <name type="scientific">Caenorhabditis briggsae</name>
    <dbReference type="NCBI Taxonomy" id="6238"/>
    <lineage>
        <taxon>Eukaryota</taxon>
        <taxon>Metazoa</taxon>
        <taxon>Ecdysozoa</taxon>
        <taxon>Nematoda</taxon>
        <taxon>Chromadorea</taxon>
        <taxon>Rhabditida</taxon>
        <taxon>Rhabditina</taxon>
        <taxon>Rhabditomorpha</taxon>
        <taxon>Rhabditoidea</taxon>
        <taxon>Rhabditidae</taxon>
        <taxon>Peloderinae</taxon>
        <taxon>Caenorhabditis</taxon>
    </lineage>
</organism>
<dbReference type="STRING" id="6238.A8WS12"/>
<dbReference type="Gene3D" id="1.10.443.10">
    <property type="entry name" value="Intergrase catalytic core"/>
    <property type="match status" value="1"/>
</dbReference>
<dbReference type="InterPro" id="IPR013762">
    <property type="entry name" value="Integrase-like_cat_sf"/>
</dbReference>
<dbReference type="EMBL" id="HE601451">
    <property type="protein sequence ID" value="CAP23270.1"/>
    <property type="molecule type" value="Genomic_DNA"/>
</dbReference>
<dbReference type="GO" id="GO:0006310">
    <property type="term" value="P:DNA recombination"/>
    <property type="evidence" value="ECO:0007669"/>
    <property type="project" value="UniProtKB-KW"/>
</dbReference>
<dbReference type="Pfam" id="PF00589">
    <property type="entry name" value="Phage_integrase"/>
    <property type="match status" value="1"/>
</dbReference>
<reference evidence="3 4" key="1">
    <citation type="journal article" date="2003" name="PLoS Biol.">
        <title>The genome sequence of Caenorhabditis briggsae: a platform for comparative genomics.</title>
        <authorList>
            <person name="Stein L.D."/>
            <person name="Bao Z."/>
            <person name="Blasiar D."/>
            <person name="Blumenthal T."/>
            <person name="Brent M.R."/>
            <person name="Chen N."/>
            <person name="Chinwalla A."/>
            <person name="Clarke L."/>
            <person name="Clee C."/>
            <person name="Coghlan A."/>
            <person name="Coulson A."/>
            <person name="D'Eustachio P."/>
            <person name="Fitch D.H."/>
            <person name="Fulton L.A."/>
            <person name="Fulton R.E."/>
            <person name="Griffiths-Jones S."/>
            <person name="Harris T.W."/>
            <person name="Hillier L.W."/>
            <person name="Kamath R."/>
            <person name="Kuwabara P.E."/>
            <person name="Mardis E.R."/>
            <person name="Marra M.A."/>
            <person name="Miner T.L."/>
            <person name="Minx P."/>
            <person name="Mullikin J.C."/>
            <person name="Plumb R.W."/>
            <person name="Rogers J."/>
            <person name="Schein J.E."/>
            <person name="Sohrmann M."/>
            <person name="Spieth J."/>
            <person name="Stajich J.E."/>
            <person name="Wei C."/>
            <person name="Willey D."/>
            <person name="Wilson R.K."/>
            <person name="Durbin R."/>
            <person name="Waterston R.H."/>
        </authorList>
    </citation>
    <scope>NUCLEOTIDE SEQUENCE [LARGE SCALE GENOMIC DNA]</scope>
    <source>
        <strain evidence="3 4">AF16</strain>
    </source>
</reference>
<dbReference type="WormBase" id="CBG02124">
    <property type="protein sequence ID" value="CBP14348"/>
    <property type="gene ID" value="WBGene00025240"/>
</dbReference>
<dbReference type="CTD" id="8585874"/>
<dbReference type="RefSeq" id="XP_002643881.1">
    <property type="nucleotide sequence ID" value="XM_002643835.1"/>
</dbReference>
<reference evidence="3 4" key="2">
    <citation type="journal article" date="2011" name="PLoS Genet.">
        <title>Caenorhabditis briggsae recombinant inbred line genotypes reveal inter-strain incompatibility and the evolution of recombination.</title>
        <authorList>
            <person name="Ross J.A."/>
            <person name="Koboldt D.C."/>
            <person name="Staisch J.E."/>
            <person name="Chamberlin H.M."/>
            <person name="Gupta B.P."/>
            <person name="Miller R.D."/>
            <person name="Baird S.E."/>
            <person name="Haag E.S."/>
        </authorList>
    </citation>
    <scope>NUCLEOTIDE SEQUENCE [LARGE SCALE GENOMIC DNA]</scope>
    <source>
        <strain evidence="3 4">AF16</strain>
    </source>
</reference>
<dbReference type="InParanoid" id="A8WS12"/>
<name>A8WS12_CAEBR</name>
<dbReference type="AlphaFoldDB" id="A8WS12"/>
<dbReference type="InterPro" id="IPR002104">
    <property type="entry name" value="Integrase_catalytic"/>
</dbReference>
<dbReference type="KEGG" id="cbr:CBG_02124"/>
<evidence type="ECO:0000313" key="5">
    <source>
        <dbReference type="WormBase" id="CBG02124"/>
    </source>
</evidence>
<sequence length="259" mass="29613">MKKDCQVGSERRQIYEFKKVRCSSAKFSSEFLFPSLLNGAQLTSSAISSIAKNRLEEVGVNATHHALRRGSANALQAEGLSLDEIMERGRWRSKEGLLRYLQDNPSVQGFKVEESAEDEEAEVLAEGVEAEELAEDVDSEDEGPIIWNFERRNGRRDKSSIQDFQSLEIICSTCHTSSGRYSTNQLEILLVETTYLISDTCRFLEDTYFSSFQFKNSQKCQKVNLAQKLRKKFHFSSNKLFRIKRGNPRFAVITLHAYK</sequence>
<keyword evidence="4" id="KW-1185">Reference proteome</keyword>
<dbReference type="eggNOG" id="ENOG502TJEJ">
    <property type="taxonomic scope" value="Eukaryota"/>
</dbReference>
<evidence type="ECO:0000259" key="2">
    <source>
        <dbReference type="Pfam" id="PF00589"/>
    </source>
</evidence>
<dbReference type="InterPro" id="IPR011010">
    <property type="entry name" value="DNA_brk_join_enz"/>
</dbReference>
<accession>A8WS12</accession>
<dbReference type="GO" id="GO:0015074">
    <property type="term" value="P:DNA integration"/>
    <property type="evidence" value="ECO:0007669"/>
    <property type="project" value="InterPro"/>
</dbReference>
<evidence type="ECO:0000313" key="3">
    <source>
        <dbReference type="EMBL" id="CAP23270.1"/>
    </source>
</evidence>
<dbReference type="HOGENOM" id="CLU_1074535_0_0_1"/>
<dbReference type="Proteomes" id="UP000008549">
    <property type="component" value="Unassembled WGS sequence"/>
</dbReference>
<proteinExistence type="predicted"/>
<evidence type="ECO:0000256" key="1">
    <source>
        <dbReference type="ARBA" id="ARBA00023172"/>
    </source>
</evidence>
<dbReference type="GO" id="GO:0003677">
    <property type="term" value="F:DNA binding"/>
    <property type="evidence" value="ECO:0007669"/>
    <property type="project" value="InterPro"/>
</dbReference>
<dbReference type="SUPFAM" id="SSF56349">
    <property type="entry name" value="DNA breaking-rejoining enzymes"/>
    <property type="match status" value="1"/>
</dbReference>
<evidence type="ECO:0000313" key="4">
    <source>
        <dbReference type="Proteomes" id="UP000008549"/>
    </source>
</evidence>